<protein>
    <submittedName>
        <fullName evidence="1">Glutamyl-tRNA amidotransferase</fullName>
    </submittedName>
</protein>
<dbReference type="PANTHER" id="PTHR28055:SF1">
    <property type="entry name" value="ALTERED INHERITANCE OF MITOCHONDRIA PROTEIN 41, MITOCHONDRIAL"/>
    <property type="match status" value="1"/>
</dbReference>
<dbReference type="PANTHER" id="PTHR28055">
    <property type="entry name" value="ALTERED INHERITANCE OF MITOCHONDRIA PROTEIN 41, MITOCHONDRIAL"/>
    <property type="match status" value="1"/>
</dbReference>
<dbReference type="RefSeq" id="WP_024902143.1">
    <property type="nucleotide sequence ID" value="NZ_CADFGU010000001.1"/>
</dbReference>
<organism evidence="1 2">
    <name type="scientific">Robbsia andropogonis</name>
    <dbReference type="NCBI Taxonomy" id="28092"/>
    <lineage>
        <taxon>Bacteria</taxon>
        <taxon>Pseudomonadati</taxon>
        <taxon>Pseudomonadota</taxon>
        <taxon>Betaproteobacteria</taxon>
        <taxon>Burkholderiales</taxon>
        <taxon>Burkholderiaceae</taxon>
        <taxon>Robbsia</taxon>
    </lineage>
</organism>
<evidence type="ECO:0000313" key="2">
    <source>
        <dbReference type="Proteomes" id="UP000033618"/>
    </source>
</evidence>
<name>A0A0F5JUY0_9BURK</name>
<gene>
    <name evidence="1" type="ORF">WM40_22140</name>
</gene>
<dbReference type="InterPro" id="IPR019004">
    <property type="entry name" value="YqeY/Aim41"/>
</dbReference>
<dbReference type="Gene3D" id="1.10.1510.10">
    <property type="entry name" value="Uncharacterised protein YqeY/AIM41 PF09424, N-terminal domain"/>
    <property type="match status" value="1"/>
</dbReference>
<reference evidence="1 2" key="1">
    <citation type="submission" date="2015-03" db="EMBL/GenBank/DDBJ databases">
        <title>Draft Genome Sequence of Burkholderia andropogonis type strain ICMP2807, isolated from Sorghum bicolor.</title>
        <authorList>
            <person name="Lopes-Santos L."/>
            <person name="Castro D.B."/>
            <person name="Ottoboni L.M."/>
            <person name="Park D."/>
            <person name="Weirc B.S."/>
            <person name="Destefano S.A."/>
        </authorList>
    </citation>
    <scope>NUCLEOTIDE SEQUENCE [LARGE SCALE GENOMIC DNA]</scope>
    <source>
        <strain evidence="1 2">ICMP2807</strain>
    </source>
</reference>
<evidence type="ECO:0000313" key="1">
    <source>
        <dbReference type="EMBL" id="KKB61646.1"/>
    </source>
</evidence>
<keyword evidence="2" id="KW-1185">Reference proteome</keyword>
<comment type="caution">
    <text evidence="1">The sequence shown here is derived from an EMBL/GenBank/DDBJ whole genome shotgun (WGS) entry which is preliminary data.</text>
</comment>
<dbReference type="Pfam" id="PF09424">
    <property type="entry name" value="YqeY"/>
    <property type="match status" value="1"/>
</dbReference>
<dbReference type="STRING" id="28092.WM40_22140"/>
<proteinExistence type="predicted"/>
<dbReference type="SUPFAM" id="SSF89095">
    <property type="entry name" value="GatB/YqeY motif"/>
    <property type="match status" value="1"/>
</dbReference>
<dbReference type="Proteomes" id="UP000033618">
    <property type="component" value="Unassembled WGS sequence"/>
</dbReference>
<accession>A0A0F5JUY0</accession>
<dbReference type="GO" id="GO:0016884">
    <property type="term" value="F:carbon-nitrogen ligase activity, with glutamine as amido-N-donor"/>
    <property type="evidence" value="ECO:0007669"/>
    <property type="project" value="InterPro"/>
</dbReference>
<dbReference type="InterPro" id="IPR003789">
    <property type="entry name" value="Asn/Gln_tRNA_amidoTrase-B-like"/>
</dbReference>
<dbReference type="PATRIC" id="fig|28092.6.peg.5208"/>
<sequence length="148" mass="15796">MSLKDQITEDMKAAMRARDTGRLGTIRLLLAAIKQREVDERITLDDAAVTAVVEKLIKQRRDSIAQYTDAGRTDLAEIEQAEMAVLEGYMPVQLDDAAIDAEVAGAIAALSAAGPQDMGKVMGRLKPALAGRADMTKVSARVKAALAS</sequence>
<dbReference type="InterPro" id="IPR042184">
    <property type="entry name" value="YqeY/Aim41_N"/>
</dbReference>
<dbReference type="InterPro" id="IPR023168">
    <property type="entry name" value="GatB_Yqey_C_2"/>
</dbReference>
<dbReference type="Gene3D" id="1.10.10.410">
    <property type="match status" value="1"/>
</dbReference>
<dbReference type="AlphaFoldDB" id="A0A0F5JUY0"/>
<dbReference type="EMBL" id="LAQU01000036">
    <property type="protein sequence ID" value="KKB61646.1"/>
    <property type="molecule type" value="Genomic_DNA"/>
</dbReference>
<keyword evidence="1" id="KW-0808">Transferase</keyword>
<dbReference type="GO" id="GO:0016740">
    <property type="term" value="F:transferase activity"/>
    <property type="evidence" value="ECO:0007669"/>
    <property type="project" value="UniProtKB-KW"/>
</dbReference>
<dbReference type="OrthoDB" id="9788127at2"/>